<dbReference type="AlphaFoldDB" id="A0A3D9GZQ2"/>
<keyword evidence="1" id="KW-0812">Transmembrane</keyword>
<feature type="transmembrane region" description="Helical" evidence="1">
    <location>
        <begin position="7"/>
        <end position="24"/>
    </location>
</feature>
<evidence type="ECO:0000313" key="3">
    <source>
        <dbReference type="Proteomes" id="UP000256980"/>
    </source>
</evidence>
<dbReference type="EMBL" id="QRDV01000008">
    <property type="protein sequence ID" value="RED42732.1"/>
    <property type="molecule type" value="Genomic_DNA"/>
</dbReference>
<dbReference type="Proteomes" id="UP000256980">
    <property type="component" value="Unassembled WGS sequence"/>
</dbReference>
<name>A0A3D9GZQ2_9FLAO</name>
<proteinExistence type="predicted"/>
<organism evidence="2 3">
    <name type="scientific">Winogradskyella eximia</name>
    <dbReference type="NCBI Taxonomy" id="262006"/>
    <lineage>
        <taxon>Bacteria</taxon>
        <taxon>Pseudomonadati</taxon>
        <taxon>Bacteroidota</taxon>
        <taxon>Flavobacteriia</taxon>
        <taxon>Flavobacteriales</taxon>
        <taxon>Flavobacteriaceae</taxon>
        <taxon>Winogradskyella</taxon>
    </lineage>
</organism>
<keyword evidence="1" id="KW-1133">Transmembrane helix</keyword>
<sequence length="72" mass="8635">MKSIFKIQIVIIHLWFIVCSYLMLTENNEVDYIGKNEPTKTELYEILFYISLVILIVFYLYLLSIKLLNKTK</sequence>
<gene>
    <name evidence="2" type="ORF">DFQ10_108139</name>
</gene>
<comment type="caution">
    <text evidence="2">The sequence shown here is derived from an EMBL/GenBank/DDBJ whole genome shotgun (WGS) entry which is preliminary data.</text>
</comment>
<protein>
    <submittedName>
        <fullName evidence="2">Uncharacterized protein</fullName>
    </submittedName>
</protein>
<accession>A0A3D9GZQ2</accession>
<evidence type="ECO:0000256" key="1">
    <source>
        <dbReference type="SAM" id="Phobius"/>
    </source>
</evidence>
<keyword evidence="1" id="KW-0472">Membrane</keyword>
<keyword evidence="3" id="KW-1185">Reference proteome</keyword>
<evidence type="ECO:0000313" key="2">
    <source>
        <dbReference type="EMBL" id="RED42732.1"/>
    </source>
</evidence>
<feature type="transmembrane region" description="Helical" evidence="1">
    <location>
        <begin position="44"/>
        <end position="63"/>
    </location>
</feature>
<reference evidence="2 3" key="1">
    <citation type="submission" date="2018-07" db="EMBL/GenBank/DDBJ databases">
        <title>Genomic Encyclopedia of Type Strains, Phase III (KMG-III): the genomes of soil and plant-associated and newly described type strains.</title>
        <authorList>
            <person name="Whitman W."/>
        </authorList>
    </citation>
    <scope>NUCLEOTIDE SEQUENCE [LARGE SCALE GENOMIC DNA]</scope>
    <source>
        <strain evidence="2 3">CECT 7946</strain>
    </source>
</reference>